<feature type="region of interest" description="Disordered" evidence="1">
    <location>
        <begin position="1"/>
        <end position="79"/>
    </location>
</feature>
<proteinExistence type="predicted"/>
<feature type="compositionally biased region" description="Acidic residues" evidence="1">
    <location>
        <begin position="10"/>
        <end position="28"/>
    </location>
</feature>
<reference evidence="2" key="1">
    <citation type="submission" date="2023-07" db="EMBL/GenBank/DDBJ databases">
        <title>A chromosome-level genome assembly of Lolium multiflorum.</title>
        <authorList>
            <person name="Chen Y."/>
            <person name="Copetti D."/>
            <person name="Kolliker R."/>
            <person name="Studer B."/>
        </authorList>
    </citation>
    <scope>NUCLEOTIDE SEQUENCE</scope>
    <source>
        <strain evidence="2">02402/16</strain>
        <tissue evidence="2">Leaf</tissue>
    </source>
</reference>
<feature type="compositionally biased region" description="Acidic residues" evidence="1">
    <location>
        <begin position="46"/>
        <end position="61"/>
    </location>
</feature>
<dbReference type="EMBL" id="JAUUTY010000003">
    <property type="protein sequence ID" value="KAK1662655.1"/>
    <property type="molecule type" value="Genomic_DNA"/>
</dbReference>
<keyword evidence="3" id="KW-1185">Reference proteome</keyword>
<evidence type="ECO:0000313" key="2">
    <source>
        <dbReference type="EMBL" id="KAK1662655.1"/>
    </source>
</evidence>
<gene>
    <name evidence="2" type="ORF">QYE76_050814</name>
</gene>
<dbReference type="Proteomes" id="UP001231189">
    <property type="component" value="Unassembled WGS sequence"/>
</dbReference>
<dbReference type="AlphaFoldDB" id="A0AAD8SS27"/>
<comment type="caution">
    <text evidence="2">The sequence shown here is derived from an EMBL/GenBank/DDBJ whole genome shotgun (WGS) entry which is preliminary data.</text>
</comment>
<accession>A0AAD8SS27</accession>
<evidence type="ECO:0000313" key="3">
    <source>
        <dbReference type="Proteomes" id="UP001231189"/>
    </source>
</evidence>
<evidence type="ECO:0000256" key="1">
    <source>
        <dbReference type="SAM" id="MobiDB-lite"/>
    </source>
</evidence>
<organism evidence="2 3">
    <name type="scientific">Lolium multiflorum</name>
    <name type="common">Italian ryegrass</name>
    <name type="synonym">Lolium perenne subsp. multiflorum</name>
    <dbReference type="NCBI Taxonomy" id="4521"/>
    <lineage>
        <taxon>Eukaryota</taxon>
        <taxon>Viridiplantae</taxon>
        <taxon>Streptophyta</taxon>
        <taxon>Embryophyta</taxon>
        <taxon>Tracheophyta</taxon>
        <taxon>Spermatophyta</taxon>
        <taxon>Magnoliopsida</taxon>
        <taxon>Liliopsida</taxon>
        <taxon>Poales</taxon>
        <taxon>Poaceae</taxon>
        <taxon>BOP clade</taxon>
        <taxon>Pooideae</taxon>
        <taxon>Poodae</taxon>
        <taxon>Poeae</taxon>
        <taxon>Poeae Chloroplast Group 2 (Poeae type)</taxon>
        <taxon>Loliodinae</taxon>
        <taxon>Loliinae</taxon>
        <taxon>Lolium</taxon>
    </lineage>
</organism>
<protein>
    <submittedName>
        <fullName evidence="2">Uncharacterized protein</fullName>
    </submittedName>
</protein>
<name>A0AAD8SS27_LOLMU</name>
<sequence length="167" mass="18595">MTIALWDDFTSFEEEKEEEEEEEDDTSSDEPPAKRFCPWPGNLSDFDSDDDDAKEEDEDNEGPAGAAQQDGPEPINDDGSLFKFLSPALVVLFYKNSPPFEKGCDELQCFKALLSSPIETLVENSEEVKNILEEIQLHIPMTLQLKLILPSGQGCSWLIKEACSSGS</sequence>